<dbReference type="PANTHER" id="PTHR30329:SF21">
    <property type="entry name" value="LIPOPROTEIN YIAD-RELATED"/>
    <property type="match status" value="1"/>
</dbReference>
<dbReference type="OrthoDB" id="9800869at2"/>
<organism evidence="8 9">
    <name type="scientific">Siphonobacter curvatus</name>
    <dbReference type="NCBI Taxonomy" id="2094562"/>
    <lineage>
        <taxon>Bacteria</taxon>
        <taxon>Pseudomonadati</taxon>
        <taxon>Bacteroidota</taxon>
        <taxon>Cytophagia</taxon>
        <taxon>Cytophagales</taxon>
        <taxon>Cytophagaceae</taxon>
        <taxon>Siphonobacter</taxon>
    </lineage>
</organism>
<accession>A0A2S7IGI9</accession>
<sequence length="442" mass="48433">MQKFLVLVVVSMWAGNAQAQLLDRIKSRVEQKVNQKIDQTIDQSIDKATSKKKKKESKAGEESTPPTSDPHGSNSTVGTSNDPTPSVSPAAAPASPVTFTSYSRFDFVPGEKIIVHEDFSQDAIGDFPAQWNTRTGGELVTVNNRPGKWLRMNQDGVFYPEYLTQDLPENFTLQMDVMASPGIAGIGTFIISLMQTKNADEKFSWGADESTSSTPNFKIGFRPKSSGSGSIHYSSHLIGSQHRDGSPEFVVPKKNAVKVSIWRQKQRVRVYLDSTKVLDLPRALETTTALNSLVLAAYAPDYDKKEGAFFVSNIELAVGAPDTRNKLLTEGKFTTHGILFDVNSDRIKPGSFGALQDIANVLKENASLRVKIVGHTDADGNESTNVDLSKHRAESVKRILISDFGLDASRLETDGKGKTQPIDSNDTLVGKANNRRVEFLKL</sequence>
<evidence type="ECO:0000313" key="9">
    <source>
        <dbReference type="Proteomes" id="UP000239590"/>
    </source>
</evidence>
<evidence type="ECO:0000256" key="2">
    <source>
        <dbReference type="ARBA" id="ARBA00023136"/>
    </source>
</evidence>
<dbReference type="AlphaFoldDB" id="A0A2S7IGI9"/>
<dbReference type="EMBL" id="PTRA01000006">
    <property type="protein sequence ID" value="PQA54403.1"/>
    <property type="molecule type" value="Genomic_DNA"/>
</dbReference>
<feature type="chain" id="PRO_5015623218" evidence="6">
    <location>
        <begin position="20"/>
        <end position="442"/>
    </location>
</feature>
<dbReference type="InterPro" id="IPR006664">
    <property type="entry name" value="OMP_bac"/>
</dbReference>
<dbReference type="PANTHER" id="PTHR30329">
    <property type="entry name" value="STATOR ELEMENT OF FLAGELLAR MOTOR COMPLEX"/>
    <property type="match status" value="1"/>
</dbReference>
<dbReference type="Proteomes" id="UP000239590">
    <property type="component" value="Unassembled WGS sequence"/>
</dbReference>
<dbReference type="RefSeq" id="WP_104715527.1">
    <property type="nucleotide sequence ID" value="NZ_PTRA01000006.1"/>
</dbReference>
<evidence type="ECO:0000256" key="6">
    <source>
        <dbReference type="SAM" id="SignalP"/>
    </source>
</evidence>
<feature type="region of interest" description="Disordered" evidence="5">
    <location>
        <begin position="32"/>
        <end position="94"/>
    </location>
</feature>
<dbReference type="CDD" id="cd07185">
    <property type="entry name" value="OmpA_C-like"/>
    <property type="match status" value="1"/>
</dbReference>
<comment type="subcellular location">
    <subcellularLocation>
        <location evidence="1">Cell outer membrane</location>
    </subcellularLocation>
</comment>
<dbReference type="InterPro" id="IPR036737">
    <property type="entry name" value="OmpA-like_sf"/>
</dbReference>
<dbReference type="Pfam" id="PF00691">
    <property type="entry name" value="OmpA"/>
    <property type="match status" value="1"/>
</dbReference>
<dbReference type="PROSITE" id="PS51123">
    <property type="entry name" value="OMPA_2"/>
    <property type="match status" value="1"/>
</dbReference>
<keyword evidence="2 4" id="KW-0472">Membrane</keyword>
<evidence type="ECO:0000259" key="7">
    <source>
        <dbReference type="PROSITE" id="PS51123"/>
    </source>
</evidence>
<protein>
    <submittedName>
        <fullName evidence="8">OmpA family protein</fullName>
    </submittedName>
</protein>
<feature type="signal peptide" evidence="6">
    <location>
        <begin position="1"/>
        <end position="19"/>
    </location>
</feature>
<evidence type="ECO:0000256" key="5">
    <source>
        <dbReference type="SAM" id="MobiDB-lite"/>
    </source>
</evidence>
<dbReference type="SUPFAM" id="SSF103088">
    <property type="entry name" value="OmpA-like"/>
    <property type="match status" value="1"/>
</dbReference>
<reference evidence="9" key="1">
    <citation type="submission" date="2018-02" db="EMBL/GenBank/DDBJ databases">
        <title>Genome sequencing of Solimonas sp. HR-BB.</title>
        <authorList>
            <person name="Lee Y."/>
            <person name="Jeon C.O."/>
        </authorList>
    </citation>
    <scope>NUCLEOTIDE SEQUENCE [LARGE SCALE GENOMIC DNA]</scope>
    <source>
        <strain evidence="9">HR-U</strain>
    </source>
</reference>
<gene>
    <name evidence="8" type="ORF">C5O19_21885</name>
</gene>
<evidence type="ECO:0000256" key="1">
    <source>
        <dbReference type="ARBA" id="ARBA00004442"/>
    </source>
</evidence>
<dbReference type="InterPro" id="IPR050330">
    <property type="entry name" value="Bact_OuterMem_StrucFunc"/>
</dbReference>
<comment type="caution">
    <text evidence="8">The sequence shown here is derived from an EMBL/GenBank/DDBJ whole genome shotgun (WGS) entry which is preliminary data.</text>
</comment>
<feature type="compositionally biased region" description="Polar residues" evidence="5">
    <location>
        <begin position="70"/>
        <end position="82"/>
    </location>
</feature>
<dbReference type="Gene3D" id="3.30.1330.60">
    <property type="entry name" value="OmpA-like domain"/>
    <property type="match status" value="1"/>
</dbReference>
<feature type="compositionally biased region" description="Low complexity" evidence="5">
    <location>
        <begin position="83"/>
        <end position="94"/>
    </location>
</feature>
<dbReference type="GO" id="GO:0009279">
    <property type="term" value="C:cell outer membrane"/>
    <property type="evidence" value="ECO:0007669"/>
    <property type="project" value="UniProtKB-SubCell"/>
</dbReference>
<keyword evidence="6" id="KW-0732">Signal</keyword>
<name>A0A2S7IGI9_9BACT</name>
<keyword evidence="9" id="KW-1185">Reference proteome</keyword>
<dbReference type="InterPro" id="IPR006665">
    <property type="entry name" value="OmpA-like"/>
</dbReference>
<feature type="domain" description="OmpA-like" evidence="7">
    <location>
        <begin position="327"/>
        <end position="442"/>
    </location>
</feature>
<keyword evidence="3" id="KW-0998">Cell outer membrane</keyword>
<evidence type="ECO:0000313" key="8">
    <source>
        <dbReference type="EMBL" id="PQA54403.1"/>
    </source>
</evidence>
<evidence type="ECO:0000256" key="3">
    <source>
        <dbReference type="ARBA" id="ARBA00023237"/>
    </source>
</evidence>
<dbReference type="PRINTS" id="PR01021">
    <property type="entry name" value="OMPADOMAIN"/>
</dbReference>
<proteinExistence type="predicted"/>
<evidence type="ECO:0000256" key="4">
    <source>
        <dbReference type="PROSITE-ProRule" id="PRU00473"/>
    </source>
</evidence>